<evidence type="ECO:0000313" key="3">
    <source>
        <dbReference type="EMBL" id="KAK1798661.1"/>
    </source>
</evidence>
<dbReference type="InterPro" id="IPR001810">
    <property type="entry name" value="F-box_dom"/>
</dbReference>
<proteinExistence type="predicted"/>
<dbReference type="Gene3D" id="3.80.10.10">
    <property type="entry name" value="Ribonuclease Inhibitor"/>
    <property type="match status" value="2"/>
</dbReference>
<dbReference type="PANTHER" id="PTHR38926:SF5">
    <property type="entry name" value="F-BOX AND LEUCINE-RICH REPEAT PROTEIN 6"/>
    <property type="match status" value="1"/>
</dbReference>
<evidence type="ECO:0000313" key="4">
    <source>
        <dbReference type="Proteomes" id="UP001239994"/>
    </source>
</evidence>
<dbReference type="EMBL" id="JAROKS010000012">
    <property type="protein sequence ID" value="KAK1798661.1"/>
    <property type="molecule type" value="Genomic_DNA"/>
</dbReference>
<evidence type="ECO:0000256" key="1">
    <source>
        <dbReference type="SAM" id="MobiDB-lite"/>
    </source>
</evidence>
<dbReference type="Pfam" id="PF12937">
    <property type="entry name" value="F-box-like"/>
    <property type="match status" value="1"/>
</dbReference>
<name>A0AAD9DYF4_9TELE</name>
<protein>
    <recommendedName>
        <fullName evidence="2">F-box domain-containing protein</fullName>
    </recommendedName>
</protein>
<dbReference type="AlphaFoldDB" id="A0AAD9DYF4"/>
<feature type="region of interest" description="Disordered" evidence="1">
    <location>
        <begin position="345"/>
        <end position="380"/>
    </location>
</feature>
<dbReference type="SUPFAM" id="SSF81383">
    <property type="entry name" value="F-box domain"/>
    <property type="match status" value="1"/>
</dbReference>
<dbReference type="InterPro" id="IPR036047">
    <property type="entry name" value="F-box-like_dom_sf"/>
</dbReference>
<dbReference type="CDD" id="cd22123">
    <property type="entry name" value="F-box_FBXL12"/>
    <property type="match status" value="1"/>
</dbReference>
<feature type="compositionally biased region" description="Acidic residues" evidence="1">
    <location>
        <begin position="351"/>
        <end position="364"/>
    </location>
</feature>
<dbReference type="Proteomes" id="UP001239994">
    <property type="component" value="Unassembled WGS sequence"/>
</dbReference>
<accession>A0AAD9DYF4</accession>
<dbReference type="PANTHER" id="PTHR38926">
    <property type="entry name" value="F-BOX DOMAIN CONTAINING PROTEIN, EXPRESSED"/>
    <property type="match status" value="1"/>
</dbReference>
<gene>
    <name evidence="3" type="ORF">P4O66_006938</name>
</gene>
<comment type="caution">
    <text evidence="3">The sequence shown here is derived from an EMBL/GenBank/DDBJ whole genome shotgun (WGS) entry which is preliminary data.</text>
</comment>
<dbReference type="SMART" id="SM00256">
    <property type="entry name" value="FBOX"/>
    <property type="match status" value="1"/>
</dbReference>
<dbReference type="PROSITE" id="PS50181">
    <property type="entry name" value="FBOX"/>
    <property type="match status" value="1"/>
</dbReference>
<reference evidence="3" key="1">
    <citation type="submission" date="2023-03" db="EMBL/GenBank/DDBJ databases">
        <title>Electrophorus voltai genome.</title>
        <authorList>
            <person name="Bian C."/>
        </authorList>
    </citation>
    <scope>NUCLEOTIDE SEQUENCE</scope>
    <source>
        <strain evidence="3">CB-2022</strain>
        <tissue evidence="3">Muscle</tissue>
    </source>
</reference>
<feature type="compositionally biased region" description="Basic and acidic residues" evidence="1">
    <location>
        <begin position="365"/>
        <end position="374"/>
    </location>
</feature>
<keyword evidence="4" id="KW-1185">Reference proteome</keyword>
<dbReference type="SUPFAM" id="SSF52047">
    <property type="entry name" value="RNI-like"/>
    <property type="match status" value="1"/>
</dbReference>
<evidence type="ECO:0000259" key="2">
    <source>
        <dbReference type="PROSITE" id="PS50181"/>
    </source>
</evidence>
<dbReference type="InterPro" id="IPR032675">
    <property type="entry name" value="LRR_dom_sf"/>
</dbReference>
<organism evidence="3 4">
    <name type="scientific">Electrophorus voltai</name>
    <dbReference type="NCBI Taxonomy" id="2609070"/>
    <lineage>
        <taxon>Eukaryota</taxon>
        <taxon>Metazoa</taxon>
        <taxon>Chordata</taxon>
        <taxon>Craniata</taxon>
        <taxon>Vertebrata</taxon>
        <taxon>Euteleostomi</taxon>
        <taxon>Actinopterygii</taxon>
        <taxon>Neopterygii</taxon>
        <taxon>Teleostei</taxon>
        <taxon>Ostariophysi</taxon>
        <taxon>Gymnotiformes</taxon>
        <taxon>Gymnotoidei</taxon>
        <taxon>Gymnotidae</taxon>
        <taxon>Electrophorus</taxon>
    </lineage>
</organism>
<feature type="domain" description="F-box" evidence="2">
    <location>
        <begin position="24"/>
        <end position="70"/>
    </location>
</feature>
<sequence>MFSGFSTVVPVYSTLFTEMAEMKTCTLDCFPENILIDILSYLNIRELVRNGRVCRRWRRLVKDQRLWRTVDLSTWKGVTTRILWVLLRQYLGHGLRSLRLRGLLLSARGGAFLSEPWLQALTSKCPRLSRLSLLHTDLRGLRSCSLMPPTLQVLELHGCELPPGFFTQSPSGASEPACHQATAANPKSAGNKQLTPSSPGIGIKTLILDNVPSFTNQHLQSLSSWGQLTRLELRDLIRVTAAGLRGCAPPGLRSLSHLKHLEMDTWSRQQMAALGLGEGWAGLEGLGLGGREVSPGMLCLSRLPDLRWLRLRGCRLTEMMVLRSCRSLKELRQLEFWQVEFETERGGELEGGAEEGQDGGEEREEGEREERSDNDPVPNLRRSLATLLPKCSVLFTQCTVTSNQD</sequence>